<evidence type="ECO:0000259" key="1">
    <source>
        <dbReference type="Pfam" id="PF00160"/>
    </source>
</evidence>
<dbReference type="Pfam" id="PF00160">
    <property type="entry name" value="Pro_isomerase"/>
    <property type="match status" value="1"/>
</dbReference>
<accession>A0A7R9P792</accession>
<organism evidence="2">
    <name type="scientific">Timema californicum</name>
    <name type="common">California timema</name>
    <name type="synonym">Walking stick</name>
    <dbReference type="NCBI Taxonomy" id="61474"/>
    <lineage>
        <taxon>Eukaryota</taxon>
        <taxon>Metazoa</taxon>
        <taxon>Ecdysozoa</taxon>
        <taxon>Arthropoda</taxon>
        <taxon>Hexapoda</taxon>
        <taxon>Insecta</taxon>
        <taxon>Pterygota</taxon>
        <taxon>Neoptera</taxon>
        <taxon>Polyneoptera</taxon>
        <taxon>Phasmatodea</taxon>
        <taxon>Timematodea</taxon>
        <taxon>Timematoidea</taxon>
        <taxon>Timematidae</taxon>
        <taxon>Timema</taxon>
    </lineage>
</organism>
<dbReference type="InterPro" id="IPR029000">
    <property type="entry name" value="Cyclophilin-like_dom_sf"/>
</dbReference>
<dbReference type="EMBL" id="OE180852">
    <property type="protein sequence ID" value="CAD7572113.1"/>
    <property type="molecule type" value="Genomic_DNA"/>
</dbReference>
<dbReference type="SUPFAM" id="SSF50891">
    <property type="entry name" value="Cyclophilin-like"/>
    <property type="match status" value="1"/>
</dbReference>
<dbReference type="AlphaFoldDB" id="A0A7R9P792"/>
<feature type="domain" description="PPIase cyclophilin-type" evidence="1">
    <location>
        <begin position="77"/>
        <end position="140"/>
    </location>
</feature>
<evidence type="ECO:0000313" key="2">
    <source>
        <dbReference type="EMBL" id="CAD7572113.1"/>
    </source>
</evidence>
<name>A0A7R9P792_TIMCA</name>
<dbReference type="Gene3D" id="2.40.100.10">
    <property type="entry name" value="Cyclophilin-like"/>
    <property type="match status" value="1"/>
</dbReference>
<protein>
    <submittedName>
        <fullName evidence="2">(California timema) hypothetical protein</fullName>
    </submittedName>
</protein>
<reference evidence="2" key="1">
    <citation type="submission" date="2020-11" db="EMBL/GenBank/DDBJ databases">
        <authorList>
            <person name="Tran Van P."/>
        </authorList>
    </citation>
    <scope>NUCLEOTIDE SEQUENCE</scope>
</reference>
<sequence length="178" mass="20839">MLEVDWREYLTKERRKCSDRRLWALRNPVAVFYNDKLIGSDVELLKILQKKYYFSTPEMDSFFEHRITTDYENYITKLGLFSDLLPDTCQRFKDLCTGDKKGSYNKSYKYTQIHRVCKLGWIQGGADNSHSTLNKHDHVIGPEAHAGSTSAILNDQRAASRVDIPCREAEKFENHRIR</sequence>
<gene>
    <name evidence="2" type="ORF">TCMB3V08_LOCUS4769</name>
</gene>
<dbReference type="GO" id="GO:0003755">
    <property type="term" value="F:peptidyl-prolyl cis-trans isomerase activity"/>
    <property type="evidence" value="ECO:0007669"/>
    <property type="project" value="InterPro"/>
</dbReference>
<dbReference type="InterPro" id="IPR002130">
    <property type="entry name" value="Cyclophilin-type_PPIase_dom"/>
</dbReference>
<proteinExistence type="predicted"/>